<sequence>MLTDEEHETLTRWARRRKSAQALALRSRIVLGCAEGLTNKQVAARERVSQPTVGKWRSRFVEARLDGLVDDPRPGRPASVSAEQVENVVVATLESTPANATHWSRASMAQRCGLSKSTIGRIWKAFELQPHRPSTSNCPMIRCLWRRSMTSSGSILTRPRPRWCCAWTKRARSRRWRAASRRSR</sequence>
<dbReference type="AlphaFoldDB" id="X8CHE6"/>
<dbReference type="Pfam" id="PF13565">
    <property type="entry name" value="HTH_32"/>
    <property type="match status" value="1"/>
</dbReference>
<proteinExistence type="predicted"/>
<protein>
    <submittedName>
        <fullName evidence="1">Helix-turn-helix family protein</fullName>
    </submittedName>
</protein>
<name>X8CHE6_MYCXE</name>
<reference evidence="1" key="1">
    <citation type="submission" date="2014-01" db="EMBL/GenBank/DDBJ databases">
        <authorList>
            <person name="Brown-Elliot B."/>
            <person name="Wallace R."/>
            <person name="Lenaerts A."/>
            <person name="Ordway D."/>
            <person name="DeGroote M.A."/>
            <person name="Parker T."/>
            <person name="Sizemore C."/>
            <person name="Tallon L.J."/>
            <person name="Sadzewicz L.K."/>
            <person name="Sengamalay N."/>
            <person name="Fraser C.M."/>
            <person name="Hine E."/>
            <person name="Shefchek K.A."/>
            <person name="Das S.P."/>
            <person name="Tettelin H."/>
        </authorList>
    </citation>
    <scope>NUCLEOTIDE SEQUENCE [LARGE SCALE GENOMIC DNA]</scope>
    <source>
        <strain evidence="1">4042</strain>
    </source>
</reference>
<gene>
    <name evidence="1" type="ORF">I553_1416</name>
</gene>
<evidence type="ECO:0000313" key="1">
    <source>
        <dbReference type="EMBL" id="EUA54715.1"/>
    </source>
</evidence>
<dbReference type="PATRIC" id="fig|1299334.3.peg.3228"/>
<organism evidence="1">
    <name type="scientific">Mycobacterium xenopi 4042</name>
    <dbReference type="NCBI Taxonomy" id="1299334"/>
    <lineage>
        <taxon>Bacteria</taxon>
        <taxon>Bacillati</taxon>
        <taxon>Actinomycetota</taxon>
        <taxon>Actinomycetes</taxon>
        <taxon>Mycobacteriales</taxon>
        <taxon>Mycobacteriaceae</taxon>
        <taxon>Mycobacterium</taxon>
    </lineage>
</organism>
<dbReference type="InterPro" id="IPR009057">
    <property type="entry name" value="Homeodomain-like_sf"/>
</dbReference>
<dbReference type="EMBL" id="JAOB01000032">
    <property type="protein sequence ID" value="EUA54715.1"/>
    <property type="molecule type" value="Genomic_DNA"/>
</dbReference>
<comment type="caution">
    <text evidence="1">The sequence shown here is derived from an EMBL/GenBank/DDBJ whole genome shotgun (WGS) entry which is preliminary data.</text>
</comment>
<accession>X8CHE6</accession>
<dbReference type="SUPFAM" id="SSF46689">
    <property type="entry name" value="Homeodomain-like"/>
    <property type="match status" value="1"/>
</dbReference>